<keyword evidence="6" id="KW-0812">Transmembrane</keyword>
<name>A0A0S3KA88_9ENTE</name>
<evidence type="ECO:0000256" key="2">
    <source>
        <dbReference type="ARBA" id="ARBA00022525"/>
    </source>
</evidence>
<dbReference type="EMBL" id="CP013614">
    <property type="protein sequence ID" value="ALS01183.1"/>
    <property type="molecule type" value="Genomic_DNA"/>
</dbReference>
<evidence type="ECO:0000256" key="4">
    <source>
        <dbReference type="ARBA" id="ARBA00023088"/>
    </source>
</evidence>
<evidence type="ECO:0000313" key="9">
    <source>
        <dbReference type="EMBL" id="OJG92579.1"/>
    </source>
</evidence>
<gene>
    <name evidence="8" type="ORF">ATZ33_07310</name>
    <name evidence="9" type="ORF">RV15_GL003004</name>
</gene>
<keyword evidence="1" id="KW-0134">Cell wall</keyword>
<dbReference type="KEGG" id="ess:ATZ33_07310"/>
<feature type="transmembrane region" description="Helical" evidence="6">
    <location>
        <begin position="91"/>
        <end position="108"/>
    </location>
</feature>
<accession>A0A0S3KA88</accession>
<evidence type="ECO:0000313" key="11">
    <source>
        <dbReference type="Proteomes" id="UP000183039"/>
    </source>
</evidence>
<keyword evidence="10" id="KW-1185">Reference proteome</keyword>
<dbReference type="RefSeq" id="WP_071876964.1">
    <property type="nucleotide sequence ID" value="NZ_JXLC01000005.1"/>
</dbReference>
<evidence type="ECO:0000256" key="3">
    <source>
        <dbReference type="ARBA" id="ARBA00022729"/>
    </source>
</evidence>
<keyword evidence="6" id="KW-0472">Membrane</keyword>
<keyword evidence="2" id="KW-0964">Secreted</keyword>
<dbReference type="AlphaFoldDB" id="A0A0S3KA88"/>
<evidence type="ECO:0000313" key="10">
    <source>
        <dbReference type="Proteomes" id="UP000065511"/>
    </source>
</evidence>
<feature type="domain" description="Gram-positive cocci surface proteins LPxTG" evidence="7">
    <location>
        <begin position="76"/>
        <end position="115"/>
    </location>
</feature>
<dbReference type="OrthoDB" id="2194588at2"/>
<evidence type="ECO:0000256" key="6">
    <source>
        <dbReference type="SAM" id="Phobius"/>
    </source>
</evidence>
<dbReference type="Pfam" id="PF00746">
    <property type="entry name" value="Gram_pos_anchor"/>
    <property type="match status" value="1"/>
</dbReference>
<evidence type="ECO:0000256" key="5">
    <source>
        <dbReference type="SAM" id="MobiDB-lite"/>
    </source>
</evidence>
<feature type="compositionally biased region" description="Low complexity" evidence="5">
    <location>
        <begin position="54"/>
        <end position="70"/>
    </location>
</feature>
<evidence type="ECO:0000256" key="1">
    <source>
        <dbReference type="ARBA" id="ARBA00022512"/>
    </source>
</evidence>
<keyword evidence="3" id="KW-0732">Signal</keyword>
<dbReference type="Proteomes" id="UP000065511">
    <property type="component" value="Chromosome"/>
</dbReference>
<keyword evidence="6" id="KW-1133">Transmembrane helix</keyword>
<protein>
    <recommendedName>
        <fullName evidence="7">Gram-positive cocci surface proteins LPxTG domain-containing protein</fullName>
    </recommendedName>
</protein>
<dbReference type="Proteomes" id="UP000183039">
    <property type="component" value="Unassembled WGS sequence"/>
</dbReference>
<evidence type="ECO:0000313" key="8">
    <source>
        <dbReference type="EMBL" id="ALS01183.1"/>
    </source>
</evidence>
<proteinExistence type="predicted"/>
<keyword evidence="4" id="KW-0572">Peptidoglycan-anchor</keyword>
<evidence type="ECO:0000259" key="7">
    <source>
        <dbReference type="Pfam" id="PF00746"/>
    </source>
</evidence>
<dbReference type="EMBL" id="JXLC01000005">
    <property type="protein sequence ID" value="OJG92579.1"/>
    <property type="molecule type" value="Genomic_DNA"/>
</dbReference>
<reference evidence="8 10" key="2">
    <citation type="submission" date="2015-12" db="EMBL/GenBank/DDBJ databases">
        <authorList>
            <person name="Lauer A."/>
            <person name="Humrighouse B."/>
            <person name="Loparev V."/>
            <person name="Shewmaker P.L."/>
            <person name="Whitney A.M."/>
            <person name="McLaughlin R.W."/>
        </authorList>
    </citation>
    <scope>NUCLEOTIDE SEQUENCE [LARGE SCALE GENOMIC DNA]</scope>
    <source>
        <strain evidence="8 10">LMG 23085</strain>
    </source>
</reference>
<reference evidence="9 11" key="1">
    <citation type="submission" date="2014-12" db="EMBL/GenBank/DDBJ databases">
        <title>Draft genome sequences of 29 type strains of Enterococci.</title>
        <authorList>
            <person name="Zhong Z."/>
            <person name="Sun Z."/>
            <person name="Liu W."/>
            <person name="Zhang W."/>
            <person name="Zhang H."/>
        </authorList>
    </citation>
    <scope>NUCLEOTIDE SEQUENCE [LARGE SCALE GENOMIC DNA]</scope>
    <source>
        <strain evidence="9 11">DSM 22801</strain>
    </source>
</reference>
<feature type="region of interest" description="Disordered" evidence="5">
    <location>
        <begin position="54"/>
        <end position="83"/>
    </location>
</feature>
<sequence length="117" mass="12658">MKKKKSFILSLLIVAWLGLVGLIVLNSNQVEASQGGGGQVIRGGKITFYEESSSSIEASSSTEPSTSDSSNLVTEKPKGRLPSTGELVKRYGWIGGAILLLSAFLLFMRNHKKEEQE</sequence>
<dbReference type="InterPro" id="IPR019931">
    <property type="entry name" value="LPXTG_anchor"/>
</dbReference>
<organism evidence="9 11">
    <name type="scientific">Enterococcus silesiacus</name>
    <dbReference type="NCBI Taxonomy" id="332949"/>
    <lineage>
        <taxon>Bacteria</taxon>
        <taxon>Bacillati</taxon>
        <taxon>Bacillota</taxon>
        <taxon>Bacilli</taxon>
        <taxon>Lactobacillales</taxon>
        <taxon>Enterococcaceae</taxon>
        <taxon>Enterococcus</taxon>
    </lineage>
</organism>